<comment type="caution">
    <text evidence="2">The sequence shown here is derived from an EMBL/GenBank/DDBJ whole genome shotgun (WGS) entry which is preliminary data.</text>
</comment>
<evidence type="ECO:0000313" key="2">
    <source>
        <dbReference type="EMBL" id="KAI9264930.1"/>
    </source>
</evidence>
<dbReference type="Proteomes" id="UP001209540">
    <property type="component" value="Unassembled WGS sequence"/>
</dbReference>
<sequence length="194" mass="21889">MVDSVAGPTMSELADAYRDMTNEDMEALKQKALAMDQEKHEAVEKDHERIATAQNLRGSARSLLTRMADQLRNVALIISSANKDDGSDITKTLTTPVKRGPSLSRESIKKKSKQRDALLSRYCAAADNDDIQMIDWSNFSRVEVDGKVVYRHSERDVEIHGYDFGTLFAALNLSKINGTKRDDFDEKFRIQTYP</sequence>
<reference evidence="2" key="2">
    <citation type="submission" date="2023-02" db="EMBL/GenBank/DDBJ databases">
        <authorList>
            <consortium name="DOE Joint Genome Institute"/>
            <person name="Mondo S.J."/>
            <person name="Chang Y."/>
            <person name="Wang Y."/>
            <person name="Ahrendt S."/>
            <person name="Andreopoulos W."/>
            <person name="Barry K."/>
            <person name="Beard J."/>
            <person name="Benny G.L."/>
            <person name="Blankenship S."/>
            <person name="Bonito G."/>
            <person name="Cuomo C."/>
            <person name="Desiro A."/>
            <person name="Gervers K.A."/>
            <person name="Hundley H."/>
            <person name="Kuo A."/>
            <person name="LaButti K."/>
            <person name="Lang B.F."/>
            <person name="Lipzen A."/>
            <person name="O'Donnell K."/>
            <person name="Pangilinan J."/>
            <person name="Reynolds N."/>
            <person name="Sandor L."/>
            <person name="Smith M.W."/>
            <person name="Tsang A."/>
            <person name="Grigoriev I.V."/>
            <person name="Stajich J.E."/>
            <person name="Spatafora J.W."/>
        </authorList>
    </citation>
    <scope>NUCLEOTIDE SEQUENCE</scope>
    <source>
        <strain evidence="2">RSA 2281</strain>
    </source>
</reference>
<dbReference type="EMBL" id="JAIXMP010000011">
    <property type="protein sequence ID" value="KAI9264930.1"/>
    <property type="molecule type" value="Genomic_DNA"/>
</dbReference>
<keyword evidence="3" id="KW-1185">Reference proteome</keyword>
<evidence type="ECO:0000313" key="3">
    <source>
        <dbReference type="Proteomes" id="UP001209540"/>
    </source>
</evidence>
<name>A0AAD5K1V6_9FUNG</name>
<proteinExistence type="predicted"/>
<reference evidence="2" key="1">
    <citation type="journal article" date="2022" name="IScience">
        <title>Evolution of zygomycete secretomes and the origins of terrestrial fungal ecologies.</title>
        <authorList>
            <person name="Chang Y."/>
            <person name="Wang Y."/>
            <person name="Mondo S."/>
            <person name="Ahrendt S."/>
            <person name="Andreopoulos W."/>
            <person name="Barry K."/>
            <person name="Beard J."/>
            <person name="Benny G.L."/>
            <person name="Blankenship S."/>
            <person name="Bonito G."/>
            <person name="Cuomo C."/>
            <person name="Desiro A."/>
            <person name="Gervers K.A."/>
            <person name="Hundley H."/>
            <person name="Kuo A."/>
            <person name="LaButti K."/>
            <person name="Lang B.F."/>
            <person name="Lipzen A."/>
            <person name="O'Donnell K."/>
            <person name="Pangilinan J."/>
            <person name="Reynolds N."/>
            <person name="Sandor L."/>
            <person name="Smith M.E."/>
            <person name="Tsang A."/>
            <person name="Grigoriev I.V."/>
            <person name="Stajich J.E."/>
            <person name="Spatafora J.W."/>
        </authorList>
    </citation>
    <scope>NUCLEOTIDE SEQUENCE</scope>
    <source>
        <strain evidence="2">RSA 2281</strain>
    </source>
</reference>
<feature type="coiled-coil region" evidence="1">
    <location>
        <begin position="18"/>
        <end position="45"/>
    </location>
</feature>
<protein>
    <submittedName>
        <fullName evidence="2">Uncharacterized protein</fullName>
    </submittedName>
</protein>
<gene>
    <name evidence="2" type="ORF">BDA99DRAFT_571286</name>
</gene>
<accession>A0AAD5K1V6</accession>
<keyword evidence="1" id="KW-0175">Coiled coil</keyword>
<dbReference type="AlphaFoldDB" id="A0AAD5K1V6"/>
<organism evidence="2 3">
    <name type="scientific">Phascolomyces articulosus</name>
    <dbReference type="NCBI Taxonomy" id="60185"/>
    <lineage>
        <taxon>Eukaryota</taxon>
        <taxon>Fungi</taxon>
        <taxon>Fungi incertae sedis</taxon>
        <taxon>Mucoromycota</taxon>
        <taxon>Mucoromycotina</taxon>
        <taxon>Mucoromycetes</taxon>
        <taxon>Mucorales</taxon>
        <taxon>Lichtheimiaceae</taxon>
        <taxon>Phascolomyces</taxon>
    </lineage>
</organism>
<evidence type="ECO:0000256" key="1">
    <source>
        <dbReference type="SAM" id="Coils"/>
    </source>
</evidence>